<dbReference type="Gene3D" id="2.40.50.180">
    <property type="entry name" value="CheA-289, Domain 4"/>
    <property type="match status" value="2"/>
</dbReference>
<dbReference type="RefSeq" id="WP_008062383.1">
    <property type="nucleotide sequence ID" value="NZ_AFHG01000052.1"/>
</dbReference>
<dbReference type="AlphaFoldDB" id="F5REB0"/>
<dbReference type="GO" id="GO:0007165">
    <property type="term" value="P:signal transduction"/>
    <property type="evidence" value="ECO:0007669"/>
    <property type="project" value="InterPro"/>
</dbReference>
<dbReference type="Pfam" id="PF01584">
    <property type="entry name" value="CheW"/>
    <property type="match status" value="3"/>
</dbReference>
<keyword evidence="3" id="KW-1185">Reference proteome</keyword>
<sequence length="485" mass="50044">MSATGYGVFRRGPLQLALPLAALREVVPCAGLSALPCAAPCVVGGLDLRGTVLPVIDLGRLINAADAPSAGAGNIVVMLSEGQLLGLMADTVTGIFECEQSGLSRLSQAAGEPSLLSGAFRRPDDASLVSVLSVDALASLPGVPRVIDPRGETAPAAAGHAEAAVHLILVRTGDLSFALPSVHVQATLLDPPLQASPLSAGCCHGVIEHAGRKIPALDLAAFCGFDALPAQRLRQALVLDLDRGQVAMLIEEVVDVVRTDLACTAGTSRAALPEADLFAGVLSLDVLPAHPVRAVTRQKGFYLLLDDTRLIGHPMLQGLAALNTPVAGATDRRESDGRAAQPAQRVITYDIGVEVASPIEQIAEILPWCPDEALGSAAAGRAALVVSRGRSIPTWCLSSIFGRPVPPLSPSASVLVVEHEGALVGFSVSRLVSIDQAQPPRGEGRKASAAAGLHAFDHRMVGGADDARMISLMDLQRIAASLEAA</sequence>
<dbReference type="InterPro" id="IPR036061">
    <property type="entry name" value="CheW-like_dom_sf"/>
</dbReference>
<organism evidence="2 3">
    <name type="scientific">Methyloversatilis universalis (strain ATCC BAA-1314 / DSM 25237 / JCM 13912 / CCUG 52030 / FAM5)</name>
    <dbReference type="NCBI Taxonomy" id="1000565"/>
    <lineage>
        <taxon>Bacteria</taxon>
        <taxon>Pseudomonadati</taxon>
        <taxon>Pseudomonadota</taxon>
        <taxon>Betaproteobacteria</taxon>
        <taxon>Nitrosomonadales</taxon>
        <taxon>Sterolibacteriaceae</taxon>
        <taxon>Methyloversatilis</taxon>
    </lineage>
</organism>
<name>F5REB0_METUF</name>
<evidence type="ECO:0000259" key="1">
    <source>
        <dbReference type="PROSITE" id="PS50851"/>
    </source>
</evidence>
<comment type="caution">
    <text evidence="2">The sequence shown here is derived from an EMBL/GenBank/DDBJ whole genome shotgun (WGS) entry which is preliminary data.</text>
</comment>
<dbReference type="eggNOG" id="COG0835">
    <property type="taxonomic scope" value="Bacteria"/>
</dbReference>
<proteinExistence type="predicted"/>
<dbReference type="InterPro" id="IPR002545">
    <property type="entry name" value="CheW-lke_dom"/>
</dbReference>
<dbReference type="InterPro" id="IPR039315">
    <property type="entry name" value="CheW"/>
</dbReference>
<dbReference type="EMBL" id="AFHG01000052">
    <property type="protein sequence ID" value="EGK71241.1"/>
    <property type="molecule type" value="Genomic_DNA"/>
</dbReference>
<dbReference type="SMART" id="SM00260">
    <property type="entry name" value="CheW"/>
    <property type="match status" value="2"/>
</dbReference>
<dbReference type="PANTHER" id="PTHR22617:SF43">
    <property type="entry name" value="PROTEIN PILI"/>
    <property type="match status" value="1"/>
</dbReference>
<dbReference type="GO" id="GO:0005829">
    <property type="term" value="C:cytosol"/>
    <property type="evidence" value="ECO:0007669"/>
    <property type="project" value="TreeGrafter"/>
</dbReference>
<dbReference type="PROSITE" id="PS50851">
    <property type="entry name" value="CHEW"/>
    <property type="match status" value="3"/>
</dbReference>
<dbReference type="OrthoDB" id="8573762at2"/>
<protein>
    <submittedName>
        <fullName evidence="2">CheW-like domain protein</fullName>
    </submittedName>
</protein>
<feature type="domain" description="CheW-like" evidence="1">
    <location>
        <begin position="343"/>
        <end position="484"/>
    </location>
</feature>
<dbReference type="PANTHER" id="PTHR22617">
    <property type="entry name" value="CHEMOTAXIS SENSOR HISTIDINE KINASE-RELATED"/>
    <property type="match status" value="1"/>
</dbReference>
<evidence type="ECO:0000313" key="3">
    <source>
        <dbReference type="Proteomes" id="UP000005019"/>
    </source>
</evidence>
<reference evidence="2 3" key="1">
    <citation type="journal article" date="2011" name="J. Bacteriol.">
        <title>Genome sequence of Methyloversatilis universalis FAM5T, a methylotrophic representative of the order Rhodocyclales.</title>
        <authorList>
            <person name="Kittichotirat W."/>
            <person name="Good N.M."/>
            <person name="Hall R."/>
            <person name="Bringel F."/>
            <person name="Lajus A."/>
            <person name="Medigue C."/>
            <person name="Smalley N.E."/>
            <person name="Beck D."/>
            <person name="Bumgarner R."/>
            <person name="Vuilleumier S."/>
            <person name="Kalyuzhnaya M.G."/>
        </authorList>
    </citation>
    <scope>NUCLEOTIDE SEQUENCE [LARGE SCALE GENOMIC DNA]</scope>
    <source>
        <strain evidence="3">ATCC BAA-1314 / JCM 13912 / FAM5</strain>
    </source>
</reference>
<evidence type="ECO:0000313" key="2">
    <source>
        <dbReference type="EMBL" id="EGK71241.1"/>
    </source>
</evidence>
<dbReference type="Proteomes" id="UP000005019">
    <property type="component" value="Unassembled WGS sequence"/>
</dbReference>
<gene>
    <name evidence="2" type="ORF">METUNv1_02628</name>
</gene>
<feature type="domain" description="CheW-like" evidence="1">
    <location>
        <begin position="3"/>
        <end position="143"/>
    </location>
</feature>
<dbReference type="SUPFAM" id="SSF50341">
    <property type="entry name" value="CheW-like"/>
    <property type="match status" value="3"/>
</dbReference>
<feature type="domain" description="CheW-like" evidence="1">
    <location>
        <begin position="164"/>
        <end position="316"/>
    </location>
</feature>
<accession>F5REB0</accession>
<dbReference type="STRING" id="1000565.METUNv1_02628"/>
<dbReference type="GO" id="GO:0006935">
    <property type="term" value="P:chemotaxis"/>
    <property type="evidence" value="ECO:0007669"/>
    <property type="project" value="InterPro"/>
</dbReference>